<proteinExistence type="predicted"/>
<organism evidence="1 2">
    <name type="scientific">Eumeta variegata</name>
    <name type="common">Bagworm moth</name>
    <name type="synonym">Eumeta japonica</name>
    <dbReference type="NCBI Taxonomy" id="151549"/>
    <lineage>
        <taxon>Eukaryota</taxon>
        <taxon>Metazoa</taxon>
        <taxon>Ecdysozoa</taxon>
        <taxon>Arthropoda</taxon>
        <taxon>Hexapoda</taxon>
        <taxon>Insecta</taxon>
        <taxon>Pterygota</taxon>
        <taxon>Neoptera</taxon>
        <taxon>Endopterygota</taxon>
        <taxon>Lepidoptera</taxon>
        <taxon>Glossata</taxon>
        <taxon>Ditrysia</taxon>
        <taxon>Tineoidea</taxon>
        <taxon>Psychidae</taxon>
        <taxon>Oiketicinae</taxon>
        <taxon>Eumeta</taxon>
    </lineage>
</organism>
<dbReference type="AlphaFoldDB" id="A0A4C1SCE1"/>
<keyword evidence="2" id="KW-1185">Reference proteome</keyword>
<evidence type="ECO:0000313" key="2">
    <source>
        <dbReference type="Proteomes" id="UP000299102"/>
    </source>
</evidence>
<dbReference type="Proteomes" id="UP000299102">
    <property type="component" value="Unassembled WGS sequence"/>
</dbReference>
<evidence type="ECO:0000313" key="1">
    <source>
        <dbReference type="EMBL" id="GBO99066.1"/>
    </source>
</evidence>
<sequence>MCSREPAGAPDKVMTSRALVIVLNQDSLTGSAERAKTGLAGFSNSEQEDSRLNSREFFFNKLKILIDKMHSFNCGLGITFLPTIGRYTGMGCFECLGLCWRQLNRDQGGHYTTAPIKGQMNTKTAAAHALARFGLQGAAARGCGTS</sequence>
<protein>
    <submittedName>
        <fullName evidence="1">Uncharacterized protein</fullName>
    </submittedName>
</protein>
<comment type="caution">
    <text evidence="1">The sequence shown here is derived from an EMBL/GenBank/DDBJ whole genome shotgun (WGS) entry which is preliminary data.</text>
</comment>
<gene>
    <name evidence="1" type="ORF">EVAR_414_1</name>
</gene>
<reference evidence="1 2" key="1">
    <citation type="journal article" date="2019" name="Commun. Biol.">
        <title>The bagworm genome reveals a unique fibroin gene that provides high tensile strength.</title>
        <authorList>
            <person name="Kono N."/>
            <person name="Nakamura H."/>
            <person name="Ohtoshi R."/>
            <person name="Tomita M."/>
            <person name="Numata K."/>
            <person name="Arakawa K."/>
        </authorList>
    </citation>
    <scope>NUCLEOTIDE SEQUENCE [LARGE SCALE GENOMIC DNA]</scope>
</reference>
<name>A0A4C1SCE1_EUMVA</name>
<accession>A0A4C1SCE1</accession>
<dbReference type="EMBL" id="BGZK01000002">
    <property type="protein sequence ID" value="GBO99066.1"/>
    <property type="molecule type" value="Genomic_DNA"/>
</dbReference>